<proteinExistence type="predicted"/>
<dbReference type="EMBL" id="JAAVMX010000004">
    <property type="protein sequence ID" value="KAF4509366.1"/>
    <property type="molecule type" value="Genomic_DNA"/>
</dbReference>
<feature type="region of interest" description="Disordered" evidence="1">
    <location>
        <begin position="103"/>
        <end position="123"/>
    </location>
</feature>
<name>A0A8H4PRX4_9HYPO</name>
<keyword evidence="3" id="KW-1185">Reference proteome</keyword>
<evidence type="ECO:0000256" key="1">
    <source>
        <dbReference type="SAM" id="MobiDB-lite"/>
    </source>
</evidence>
<dbReference type="AlphaFoldDB" id="A0A8H4PRX4"/>
<reference evidence="2 3" key="1">
    <citation type="journal article" date="2020" name="Genome Biol. Evol.">
        <title>A new high-quality draft genome assembly of the Chinese cordyceps Ophiocordyceps sinensis.</title>
        <authorList>
            <person name="Shu R."/>
            <person name="Zhang J."/>
            <person name="Meng Q."/>
            <person name="Zhang H."/>
            <person name="Zhou G."/>
            <person name="Li M."/>
            <person name="Wu P."/>
            <person name="Zhao Y."/>
            <person name="Chen C."/>
            <person name="Qin Q."/>
        </authorList>
    </citation>
    <scope>NUCLEOTIDE SEQUENCE [LARGE SCALE GENOMIC DNA]</scope>
    <source>
        <strain evidence="2 3">IOZ07</strain>
    </source>
</reference>
<sequence length="123" mass="14031">MLLTDSDCPFLNRGNLPFYFYGNRRKTLRCISLFPRDKPDAPPIAAYVDQQQYDAALERLEAYGESCPPTFLSKVLFSSPKSECLHLYTAEIPSSLLNMLDTPAIPPVEQPEWKAKEPRHGRK</sequence>
<evidence type="ECO:0000313" key="3">
    <source>
        <dbReference type="Proteomes" id="UP000557566"/>
    </source>
</evidence>
<organism evidence="2 3">
    <name type="scientific">Ophiocordyceps sinensis</name>
    <dbReference type="NCBI Taxonomy" id="72228"/>
    <lineage>
        <taxon>Eukaryota</taxon>
        <taxon>Fungi</taxon>
        <taxon>Dikarya</taxon>
        <taxon>Ascomycota</taxon>
        <taxon>Pezizomycotina</taxon>
        <taxon>Sordariomycetes</taxon>
        <taxon>Hypocreomycetidae</taxon>
        <taxon>Hypocreales</taxon>
        <taxon>Ophiocordycipitaceae</taxon>
        <taxon>Ophiocordyceps</taxon>
    </lineage>
</organism>
<feature type="compositionally biased region" description="Basic and acidic residues" evidence="1">
    <location>
        <begin position="111"/>
        <end position="123"/>
    </location>
</feature>
<dbReference type="Proteomes" id="UP000557566">
    <property type="component" value="Unassembled WGS sequence"/>
</dbReference>
<comment type="caution">
    <text evidence="2">The sequence shown here is derived from an EMBL/GenBank/DDBJ whole genome shotgun (WGS) entry which is preliminary data.</text>
</comment>
<accession>A0A8H4PRX4</accession>
<gene>
    <name evidence="2" type="ORF">G6O67_003544</name>
</gene>
<protein>
    <submittedName>
        <fullName evidence="2">Uncharacterized protein</fullName>
    </submittedName>
</protein>
<evidence type="ECO:0000313" key="2">
    <source>
        <dbReference type="EMBL" id="KAF4509366.1"/>
    </source>
</evidence>